<gene>
    <name evidence="2" type="ORF">G4223_08645</name>
</gene>
<evidence type="ECO:0000313" key="3">
    <source>
        <dbReference type="Proteomes" id="UP000480684"/>
    </source>
</evidence>
<organism evidence="2 3">
    <name type="scientific">Magnetospirillum aberrantis SpK</name>
    <dbReference type="NCBI Taxonomy" id="908842"/>
    <lineage>
        <taxon>Bacteria</taxon>
        <taxon>Pseudomonadati</taxon>
        <taxon>Pseudomonadota</taxon>
        <taxon>Alphaproteobacteria</taxon>
        <taxon>Rhodospirillales</taxon>
        <taxon>Rhodospirillaceae</taxon>
        <taxon>Magnetospirillum</taxon>
    </lineage>
</organism>
<feature type="transmembrane region" description="Helical" evidence="1">
    <location>
        <begin position="76"/>
        <end position="99"/>
    </location>
</feature>
<dbReference type="Proteomes" id="UP000480684">
    <property type="component" value="Unassembled WGS sequence"/>
</dbReference>
<keyword evidence="1" id="KW-0812">Transmembrane</keyword>
<comment type="caution">
    <text evidence="2">The sequence shown here is derived from an EMBL/GenBank/DDBJ whole genome shotgun (WGS) entry which is preliminary data.</text>
</comment>
<dbReference type="EMBL" id="JAAIYP010000035">
    <property type="protein sequence ID" value="NFV80177.1"/>
    <property type="molecule type" value="Genomic_DNA"/>
</dbReference>
<reference evidence="2 3" key="1">
    <citation type="submission" date="2020-02" db="EMBL/GenBank/DDBJ databases">
        <authorList>
            <person name="Dziuba M."/>
            <person name="Kuznetsov B."/>
            <person name="Mardanov A."/>
            <person name="Ravin N."/>
            <person name="Grouzdev D."/>
        </authorList>
    </citation>
    <scope>NUCLEOTIDE SEQUENCE [LARGE SCALE GENOMIC DNA]</scope>
    <source>
        <strain evidence="2 3">SpK</strain>
    </source>
</reference>
<sequence>MVVVSLSVVINRFLVGVVIVERGKSKLDNELLLLENKLSELGDLRFLLLFPLILTAFFSAMYLIAIFNEGFNMDDIVFFSPFIVTGVLYLLVDAKFSFFREEAIKLERRKQKEWLSSEAGIAWQKKQKRAEAEKARKEEWERTRPRSCARDGHEWRLSHQGVDKKWPRQHYKCFRCGATKVDEN</sequence>
<name>A0A7C9QTV2_9PROT</name>
<proteinExistence type="predicted"/>
<dbReference type="AlphaFoldDB" id="A0A7C9QTV2"/>
<protein>
    <submittedName>
        <fullName evidence="2">Uncharacterized protein</fullName>
    </submittedName>
</protein>
<dbReference type="RefSeq" id="WP_163677886.1">
    <property type="nucleotide sequence ID" value="NZ_JAAIYP010000035.1"/>
</dbReference>
<accession>A0A7C9QTV2</accession>
<evidence type="ECO:0000313" key="2">
    <source>
        <dbReference type="EMBL" id="NFV80177.1"/>
    </source>
</evidence>
<keyword evidence="1" id="KW-1133">Transmembrane helix</keyword>
<evidence type="ECO:0000256" key="1">
    <source>
        <dbReference type="SAM" id="Phobius"/>
    </source>
</evidence>
<feature type="transmembrane region" description="Helical" evidence="1">
    <location>
        <begin position="44"/>
        <end position="64"/>
    </location>
</feature>
<keyword evidence="3" id="KW-1185">Reference proteome</keyword>
<keyword evidence="1" id="KW-0472">Membrane</keyword>